<accession>A0ABT1XN85</accession>
<dbReference type="Proteomes" id="UP001206067">
    <property type="component" value="Unassembled WGS sequence"/>
</dbReference>
<evidence type="ECO:0000313" key="3">
    <source>
        <dbReference type="Proteomes" id="UP001206067"/>
    </source>
</evidence>
<organism evidence="2 3">
    <name type="scientific">Parerythrobacter lacustris</name>
    <dbReference type="NCBI Taxonomy" id="2969984"/>
    <lineage>
        <taxon>Bacteria</taxon>
        <taxon>Pseudomonadati</taxon>
        <taxon>Pseudomonadota</taxon>
        <taxon>Alphaproteobacteria</taxon>
        <taxon>Sphingomonadales</taxon>
        <taxon>Erythrobacteraceae</taxon>
        <taxon>Parerythrobacter</taxon>
    </lineage>
</organism>
<evidence type="ECO:0000313" key="2">
    <source>
        <dbReference type="EMBL" id="MCR2833118.1"/>
    </source>
</evidence>
<evidence type="ECO:0000256" key="1">
    <source>
        <dbReference type="SAM" id="Phobius"/>
    </source>
</evidence>
<gene>
    <name evidence="2" type="ORF">NSO95_04105</name>
</gene>
<proteinExistence type="predicted"/>
<keyword evidence="1" id="KW-0472">Membrane</keyword>
<dbReference type="RefSeq" id="WP_257594888.1">
    <property type="nucleotide sequence ID" value="NZ_JANKHH010000003.1"/>
</dbReference>
<dbReference type="EMBL" id="JANKHH010000003">
    <property type="protein sequence ID" value="MCR2833118.1"/>
    <property type="molecule type" value="Genomic_DNA"/>
</dbReference>
<sequence length="101" mass="11454">MNMPEAIAFCALIIGLISGAGILLDAYHRRLKHREKELEFQVKLAEAEGRQRIAGMPQIEERLRVLERIATEKPSDLTAQIEQLRDLDMIDGRADKKELSA</sequence>
<keyword evidence="1" id="KW-0812">Transmembrane</keyword>
<keyword evidence="1" id="KW-1133">Transmembrane helix</keyword>
<feature type="transmembrane region" description="Helical" evidence="1">
    <location>
        <begin position="6"/>
        <end position="27"/>
    </location>
</feature>
<comment type="caution">
    <text evidence="2">The sequence shown here is derived from an EMBL/GenBank/DDBJ whole genome shotgun (WGS) entry which is preliminary data.</text>
</comment>
<reference evidence="2 3" key="1">
    <citation type="submission" date="2022-08" db="EMBL/GenBank/DDBJ databases">
        <title>Polyphasic taxonomy analysis of Qipengyuania sp.RS5-5.</title>
        <authorList>
            <person name="Xamxidin M."/>
            <person name="Wu M."/>
        </authorList>
    </citation>
    <scope>NUCLEOTIDE SEQUENCE [LARGE SCALE GENOMIC DNA]</scope>
    <source>
        <strain evidence="2 3">RS5-5</strain>
    </source>
</reference>
<name>A0ABT1XN85_9SPHN</name>
<keyword evidence="3" id="KW-1185">Reference proteome</keyword>
<protein>
    <submittedName>
        <fullName evidence="2">Uncharacterized protein</fullName>
    </submittedName>
</protein>